<dbReference type="CDD" id="cd05233">
    <property type="entry name" value="SDR_c"/>
    <property type="match status" value="1"/>
</dbReference>
<dbReference type="RefSeq" id="WP_160884845.1">
    <property type="nucleotide sequence ID" value="NZ_WURB01000007.1"/>
</dbReference>
<sequence length="246" mass="25505">MKGVLLLTGGGRGIGAAVVRAAVSRDYAVCFSYLRDEEAAGRLVAELEGAGHKVHGIRGDVADPSFPKASFDTAELTFGPVTALVNNAGITGRIGPFRHVELPTLRRTLDTNVLGTMMLAQEAIRRWGDAGTPGCMVNISSIAATLGAPNEYVHYAASKAAVEAFTTGLAKEVAASGIRINAVAPGTVYTDIHAAAGEPDRPARVVSRVPMGRIGQADEIAKAVLWLLSPEASYVTGAVLRVSGGL</sequence>
<dbReference type="Gene3D" id="3.40.50.720">
    <property type="entry name" value="NAD(P)-binding Rossmann-like Domain"/>
    <property type="match status" value="1"/>
</dbReference>
<dbReference type="InterPro" id="IPR057326">
    <property type="entry name" value="KR_dom"/>
</dbReference>
<dbReference type="Proteomes" id="UP000436483">
    <property type="component" value="Unassembled WGS sequence"/>
</dbReference>
<dbReference type="PRINTS" id="PR00081">
    <property type="entry name" value="GDHRDH"/>
</dbReference>
<dbReference type="InterPro" id="IPR020904">
    <property type="entry name" value="Sc_DH/Rdtase_CS"/>
</dbReference>
<comment type="similarity">
    <text evidence="1">Belongs to the short-chain dehydrogenases/reductases (SDR) family.</text>
</comment>
<dbReference type="InterPro" id="IPR036291">
    <property type="entry name" value="NAD(P)-bd_dom_sf"/>
</dbReference>
<comment type="caution">
    <text evidence="3">The sequence shown here is derived from an EMBL/GenBank/DDBJ whole genome shotgun (WGS) entry which is preliminary data.</text>
</comment>
<organism evidence="3 4">
    <name type="scientific">Microvirga makkahensis</name>
    <dbReference type="NCBI Taxonomy" id="1128670"/>
    <lineage>
        <taxon>Bacteria</taxon>
        <taxon>Pseudomonadati</taxon>
        <taxon>Pseudomonadota</taxon>
        <taxon>Alphaproteobacteria</taxon>
        <taxon>Hyphomicrobiales</taxon>
        <taxon>Methylobacteriaceae</taxon>
        <taxon>Microvirga</taxon>
    </lineage>
</organism>
<dbReference type="Pfam" id="PF13561">
    <property type="entry name" value="adh_short_C2"/>
    <property type="match status" value="1"/>
</dbReference>
<protein>
    <submittedName>
        <fullName evidence="3">SDR family oxidoreductase</fullName>
    </submittedName>
</protein>
<dbReference type="InterPro" id="IPR002347">
    <property type="entry name" value="SDR_fam"/>
</dbReference>
<dbReference type="AlphaFoldDB" id="A0A7X3MS82"/>
<reference evidence="3 4" key="2">
    <citation type="submission" date="2020-01" db="EMBL/GenBank/DDBJ databases">
        <title>Microvirga sp. nov., an arsenate reduction bacterium isolated from Tibet hotspring sediments.</title>
        <authorList>
            <person name="Xian W.-D."/>
            <person name="Li W.-J."/>
        </authorList>
    </citation>
    <scope>NUCLEOTIDE SEQUENCE [LARGE SCALE GENOMIC DNA]</scope>
    <source>
        <strain evidence="3 4">KCTC 23863</strain>
    </source>
</reference>
<dbReference type="EMBL" id="WURB01000007">
    <property type="protein sequence ID" value="MXQ12267.1"/>
    <property type="molecule type" value="Genomic_DNA"/>
</dbReference>
<keyword evidence="4" id="KW-1185">Reference proteome</keyword>
<evidence type="ECO:0000313" key="3">
    <source>
        <dbReference type="EMBL" id="MXQ12267.1"/>
    </source>
</evidence>
<reference evidence="3 4" key="1">
    <citation type="submission" date="2019-12" db="EMBL/GenBank/DDBJ databases">
        <authorList>
            <person name="Yuan C.-G."/>
        </authorList>
    </citation>
    <scope>NUCLEOTIDE SEQUENCE [LARGE SCALE GENOMIC DNA]</scope>
    <source>
        <strain evidence="3 4">KCTC 23863</strain>
    </source>
</reference>
<dbReference type="PANTHER" id="PTHR42760">
    <property type="entry name" value="SHORT-CHAIN DEHYDROGENASES/REDUCTASES FAMILY MEMBER"/>
    <property type="match status" value="1"/>
</dbReference>
<proteinExistence type="inferred from homology"/>
<dbReference type="SMART" id="SM00822">
    <property type="entry name" value="PKS_KR"/>
    <property type="match status" value="1"/>
</dbReference>
<evidence type="ECO:0000259" key="2">
    <source>
        <dbReference type="SMART" id="SM00822"/>
    </source>
</evidence>
<evidence type="ECO:0000256" key="1">
    <source>
        <dbReference type="ARBA" id="ARBA00006484"/>
    </source>
</evidence>
<dbReference type="PROSITE" id="PS00061">
    <property type="entry name" value="ADH_SHORT"/>
    <property type="match status" value="1"/>
</dbReference>
<evidence type="ECO:0000313" key="4">
    <source>
        <dbReference type="Proteomes" id="UP000436483"/>
    </source>
</evidence>
<gene>
    <name evidence="3" type="ORF">GR328_12495</name>
</gene>
<dbReference type="GO" id="GO:0016616">
    <property type="term" value="F:oxidoreductase activity, acting on the CH-OH group of donors, NAD or NADP as acceptor"/>
    <property type="evidence" value="ECO:0007669"/>
    <property type="project" value="TreeGrafter"/>
</dbReference>
<dbReference type="FunFam" id="3.40.50.720:FF:000084">
    <property type="entry name" value="Short-chain dehydrogenase reductase"/>
    <property type="match status" value="1"/>
</dbReference>
<name>A0A7X3MS82_9HYPH</name>
<dbReference type="SUPFAM" id="SSF51735">
    <property type="entry name" value="NAD(P)-binding Rossmann-fold domains"/>
    <property type="match status" value="1"/>
</dbReference>
<dbReference type="PANTHER" id="PTHR42760:SF40">
    <property type="entry name" value="3-OXOACYL-[ACYL-CARRIER-PROTEIN] REDUCTASE, CHLOROPLASTIC"/>
    <property type="match status" value="1"/>
</dbReference>
<dbReference type="PRINTS" id="PR00080">
    <property type="entry name" value="SDRFAMILY"/>
</dbReference>
<dbReference type="GO" id="GO:0030497">
    <property type="term" value="P:fatty acid elongation"/>
    <property type="evidence" value="ECO:0007669"/>
    <property type="project" value="TreeGrafter"/>
</dbReference>
<dbReference type="OrthoDB" id="20590at2"/>
<feature type="domain" description="Ketoreductase" evidence="2">
    <location>
        <begin position="3"/>
        <end position="188"/>
    </location>
</feature>
<accession>A0A7X3MS82</accession>